<sequence>MMQSAIFLPPFLIRGITSLRKKVLFPEKCIKRLELSIVYFDKKVGTFFQTNENQHFLNRSVGFFLFSNSVIKNQK</sequence>
<organism evidence="1 2">
    <name type="scientific">Maribellus luteus</name>
    <dbReference type="NCBI Taxonomy" id="2305463"/>
    <lineage>
        <taxon>Bacteria</taxon>
        <taxon>Pseudomonadati</taxon>
        <taxon>Bacteroidota</taxon>
        <taxon>Bacteroidia</taxon>
        <taxon>Marinilabiliales</taxon>
        <taxon>Prolixibacteraceae</taxon>
        <taxon>Maribellus</taxon>
    </lineage>
</organism>
<accession>A0A399SUP4</accession>
<evidence type="ECO:0000313" key="1">
    <source>
        <dbReference type="EMBL" id="RIJ47756.1"/>
    </source>
</evidence>
<reference evidence="1 2" key="1">
    <citation type="submission" date="2018-08" db="EMBL/GenBank/DDBJ databases">
        <title>Pallidiluteibacterium maritimus gen. nov., sp. nov., isolated from coastal sediment.</title>
        <authorList>
            <person name="Zhou L.Y."/>
        </authorList>
    </citation>
    <scope>NUCLEOTIDE SEQUENCE [LARGE SCALE GENOMIC DNA]</scope>
    <source>
        <strain evidence="1 2">XSD2</strain>
    </source>
</reference>
<dbReference type="Proteomes" id="UP000265926">
    <property type="component" value="Unassembled WGS sequence"/>
</dbReference>
<dbReference type="AlphaFoldDB" id="A0A399SUP4"/>
<name>A0A399SUP4_9BACT</name>
<protein>
    <submittedName>
        <fullName evidence="1">Uncharacterized protein</fullName>
    </submittedName>
</protein>
<keyword evidence="2" id="KW-1185">Reference proteome</keyword>
<dbReference type="EMBL" id="QWGR01000007">
    <property type="protein sequence ID" value="RIJ47756.1"/>
    <property type="molecule type" value="Genomic_DNA"/>
</dbReference>
<gene>
    <name evidence="1" type="ORF">D1614_14355</name>
</gene>
<comment type="caution">
    <text evidence="1">The sequence shown here is derived from an EMBL/GenBank/DDBJ whole genome shotgun (WGS) entry which is preliminary data.</text>
</comment>
<proteinExistence type="predicted"/>
<evidence type="ECO:0000313" key="2">
    <source>
        <dbReference type="Proteomes" id="UP000265926"/>
    </source>
</evidence>